<feature type="signal peptide" evidence="5">
    <location>
        <begin position="1"/>
        <end position="19"/>
    </location>
</feature>
<keyword evidence="2" id="KW-0808">Transferase</keyword>
<feature type="compositionally biased region" description="Low complexity" evidence="4">
    <location>
        <begin position="59"/>
        <end position="69"/>
    </location>
</feature>
<keyword evidence="8" id="KW-1185">Reference proteome</keyword>
<evidence type="ECO:0000313" key="7">
    <source>
        <dbReference type="EMBL" id="KAK9844411.1"/>
    </source>
</evidence>
<feature type="domain" description="Glycosyltransferase 61 catalytic" evidence="6">
    <location>
        <begin position="407"/>
        <end position="495"/>
    </location>
</feature>
<evidence type="ECO:0000313" key="8">
    <source>
        <dbReference type="Proteomes" id="UP001438707"/>
    </source>
</evidence>
<evidence type="ECO:0000256" key="5">
    <source>
        <dbReference type="SAM" id="SignalP"/>
    </source>
</evidence>
<feature type="region of interest" description="Disordered" evidence="4">
    <location>
        <begin position="59"/>
        <end position="154"/>
    </location>
</feature>
<dbReference type="GO" id="GO:0016763">
    <property type="term" value="F:pentosyltransferase activity"/>
    <property type="evidence" value="ECO:0007669"/>
    <property type="project" value="UniProtKB-ARBA"/>
</dbReference>
<dbReference type="GO" id="GO:0005794">
    <property type="term" value="C:Golgi apparatus"/>
    <property type="evidence" value="ECO:0007669"/>
    <property type="project" value="UniProtKB-ARBA"/>
</dbReference>
<protein>
    <recommendedName>
        <fullName evidence="6">Glycosyltransferase 61 catalytic domain-containing protein</fullName>
    </recommendedName>
</protein>
<dbReference type="EMBL" id="JALJOS010000001">
    <property type="protein sequence ID" value="KAK9844411.1"/>
    <property type="molecule type" value="Genomic_DNA"/>
</dbReference>
<evidence type="ECO:0000259" key="6">
    <source>
        <dbReference type="Pfam" id="PF04577"/>
    </source>
</evidence>
<dbReference type="Pfam" id="PF04577">
    <property type="entry name" value="Glyco_transf_61"/>
    <property type="match status" value="1"/>
</dbReference>
<dbReference type="InterPro" id="IPR007657">
    <property type="entry name" value="Glycosyltransferase_61"/>
</dbReference>
<sequence>MRQLAACTFLIFTATKIFAALVDESSADTLPTAISNRTARQLARRQELTHRATLSFEARANSSRAAQSRHIGLIRQANSRRSRIHREPVLSQRSPDPTTVLADEAGHESTATSSQAKTLPGSLHKLTDTQQHPVATSEKAADERQEAMSDTSADVGDQILLSSGLETSSIPHSTHQCWWEGSPEEEADFEALTPASHHTVCNYTNLLIWNQQVYYVTDQPHLHLPKVRTAYEGTMWMESLDIQIVSPDSLPGAWPAAPTETLPAVLFWYISHFGNYGHIFSEHAPNMHVLACNILGYCDYQNVKQRQDLHILFTNTKDKEMVWQWPPQVNEMWQCWSEHQPTLLYSHPPERQDQLILVKSAAAGIGPKCRSIFFCRPFFGAGPPDADDMEGFRKRVTACMGIPSDTTLDMMQPPVVAVMNRQHGKGRSIHNGDELVEVLDRNLAGQGAIVKHIRFNEALTMREQAAVYNQIAVLIQVHGAGLANAIFLPRGAIIVDIMQKGFYARISWSMRSVRDYKNLQLGYIPLAEQMSHLLPISLDSPEYQDLTPEERAQVDNADCPRPELADNCRWWWWYGSSIIVDGVQAEQAVWIAMHQIGRGTP</sequence>
<keyword evidence="1" id="KW-0328">Glycosyltransferase</keyword>
<dbReference type="InterPro" id="IPR049625">
    <property type="entry name" value="Glyco_transf_61_cat"/>
</dbReference>
<proteinExistence type="predicted"/>
<feature type="chain" id="PRO_5044002236" description="Glycosyltransferase 61 catalytic domain-containing protein" evidence="5">
    <location>
        <begin position="20"/>
        <end position="601"/>
    </location>
</feature>
<name>A0AAW1SE01_9CHLO</name>
<evidence type="ECO:0000256" key="4">
    <source>
        <dbReference type="SAM" id="MobiDB-lite"/>
    </source>
</evidence>
<accession>A0AAW1SE01</accession>
<organism evidence="7 8">
    <name type="scientific">Apatococcus lobatus</name>
    <dbReference type="NCBI Taxonomy" id="904363"/>
    <lineage>
        <taxon>Eukaryota</taxon>
        <taxon>Viridiplantae</taxon>
        <taxon>Chlorophyta</taxon>
        <taxon>core chlorophytes</taxon>
        <taxon>Trebouxiophyceae</taxon>
        <taxon>Chlorellales</taxon>
        <taxon>Chlorellaceae</taxon>
        <taxon>Apatococcus</taxon>
    </lineage>
</organism>
<reference evidence="7 8" key="1">
    <citation type="journal article" date="2024" name="Nat. Commun.">
        <title>Phylogenomics reveals the evolutionary origins of lichenization in chlorophyte algae.</title>
        <authorList>
            <person name="Puginier C."/>
            <person name="Libourel C."/>
            <person name="Otte J."/>
            <person name="Skaloud P."/>
            <person name="Haon M."/>
            <person name="Grisel S."/>
            <person name="Petersen M."/>
            <person name="Berrin J.G."/>
            <person name="Delaux P.M."/>
            <person name="Dal Grande F."/>
            <person name="Keller J."/>
        </authorList>
    </citation>
    <scope>NUCLEOTIDE SEQUENCE [LARGE SCALE GENOMIC DNA]</scope>
    <source>
        <strain evidence="7 8">SAG 2145</strain>
    </source>
</reference>
<dbReference type="Proteomes" id="UP001438707">
    <property type="component" value="Unassembled WGS sequence"/>
</dbReference>
<dbReference type="PANTHER" id="PTHR20961">
    <property type="entry name" value="GLYCOSYLTRANSFERASE"/>
    <property type="match status" value="1"/>
</dbReference>
<keyword evidence="3" id="KW-0325">Glycoprotein</keyword>
<evidence type="ECO:0000256" key="3">
    <source>
        <dbReference type="ARBA" id="ARBA00023180"/>
    </source>
</evidence>
<comment type="caution">
    <text evidence="7">The sequence shown here is derived from an EMBL/GenBank/DDBJ whole genome shotgun (WGS) entry which is preliminary data.</text>
</comment>
<evidence type="ECO:0000256" key="1">
    <source>
        <dbReference type="ARBA" id="ARBA00022676"/>
    </source>
</evidence>
<gene>
    <name evidence="7" type="ORF">WJX74_002150</name>
</gene>
<dbReference type="AlphaFoldDB" id="A0AAW1SE01"/>
<keyword evidence="5" id="KW-0732">Signal</keyword>
<evidence type="ECO:0000256" key="2">
    <source>
        <dbReference type="ARBA" id="ARBA00022679"/>
    </source>
</evidence>